<comment type="cofactor">
    <cofactor evidence="7">
        <name>Mg(2+)</name>
        <dbReference type="ChEBI" id="CHEBI:18420"/>
    </cofactor>
</comment>
<dbReference type="GO" id="GO:0071555">
    <property type="term" value="P:cell wall organization"/>
    <property type="evidence" value="ECO:0007669"/>
    <property type="project" value="TreeGrafter"/>
</dbReference>
<dbReference type="GeneID" id="84894599"/>
<keyword evidence="5 9" id="KW-1133">Transmembrane helix</keyword>
<feature type="transmembrane region" description="Helical" evidence="9">
    <location>
        <begin position="104"/>
        <end position="123"/>
    </location>
</feature>
<dbReference type="Pfam" id="PF00953">
    <property type="entry name" value="Glycos_transf_4"/>
    <property type="match status" value="1"/>
</dbReference>
<keyword evidence="2" id="KW-1003">Cell membrane</keyword>
<dbReference type="Proteomes" id="UP000324288">
    <property type="component" value="Chromosome"/>
</dbReference>
<feature type="region of interest" description="Disordered" evidence="8">
    <location>
        <begin position="334"/>
        <end position="365"/>
    </location>
</feature>
<organism evidence="10 12">
    <name type="scientific">Lawsonella clevelandensis</name>
    <dbReference type="NCBI Taxonomy" id="1528099"/>
    <lineage>
        <taxon>Bacteria</taxon>
        <taxon>Bacillati</taxon>
        <taxon>Actinomycetota</taxon>
        <taxon>Actinomycetes</taxon>
        <taxon>Mycobacteriales</taxon>
        <taxon>Lawsonellaceae</taxon>
        <taxon>Lawsonella</taxon>
    </lineage>
</organism>
<name>A0A0M4MKV9_9ACTN</name>
<keyword evidence="13" id="KW-1185">Reference proteome</keyword>
<dbReference type="EMBL" id="CP012390">
    <property type="protein sequence ID" value="ALE18828.1"/>
    <property type="molecule type" value="Genomic_DNA"/>
</dbReference>
<evidence type="ECO:0000256" key="9">
    <source>
        <dbReference type="SAM" id="Phobius"/>
    </source>
</evidence>
<keyword evidence="6 9" id="KW-0472">Membrane</keyword>
<evidence type="ECO:0000313" key="13">
    <source>
        <dbReference type="Proteomes" id="UP000324288"/>
    </source>
</evidence>
<evidence type="ECO:0000313" key="10">
    <source>
        <dbReference type="EMBL" id="ALE18828.1"/>
    </source>
</evidence>
<dbReference type="Proteomes" id="UP000068137">
    <property type="component" value="Chromosome"/>
</dbReference>
<evidence type="ECO:0000256" key="7">
    <source>
        <dbReference type="PIRSR" id="PIRSR600715-1"/>
    </source>
</evidence>
<feature type="transmembrane region" description="Helical" evidence="9">
    <location>
        <begin position="45"/>
        <end position="66"/>
    </location>
</feature>
<evidence type="ECO:0000256" key="8">
    <source>
        <dbReference type="SAM" id="MobiDB-lite"/>
    </source>
</evidence>
<protein>
    <submittedName>
        <fullName evidence="11">Putative undecaprenyl-phosphate N-acetylglucosaminyl 1-phosphate transferase</fullName>
    </submittedName>
</protein>
<evidence type="ECO:0000313" key="11">
    <source>
        <dbReference type="EMBL" id="VHO00278.1"/>
    </source>
</evidence>
<evidence type="ECO:0000313" key="12">
    <source>
        <dbReference type="Proteomes" id="UP000068137"/>
    </source>
</evidence>
<feature type="transmembrane region" description="Helical" evidence="9">
    <location>
        <begin position="241"/>
        <end position="260"/>
    </location>
</feature>
<dbReference type="GO" id="GO:0005886">
    <property type="term" value="C:plasma membrane"/>
    <property type="evidence" value="ECO:0007669"/>
    <property type="project" value="UniProtKB-SubCell"/>
</dbReference>
<feature type="transmembrane region" description="Helical" evidence="9">
    <location>
        <begin position="129"/>
        <end position="150"/>
    </location>
</feature>
<evidence type="ECO:0000256" key="5">
    <source>
        <dbReference type="ARBA" id="ARBA00022989"/>
    </source>
</evidence>
<dbReference type="PANTHER" id="PTHR22926:SF3">
    <property type="entry name" value="UNDECAPRENYL-PHOSPHATE ALPHA-N-ACETYLGLUCOSAMINYL 1-PHOSPHATE TRANSFERASE"/>
    <property type="match status" value="1"/>
</dbReference>
<dbReference type="GO" id="GO:0009103">
    <property type="term" value="P:lipopolysaccharide biosynthetic process"/>
    <property type="evidence" value="ECO:0007669"/>
    <property type="project" value="TreeGrafter"/>
</dbReference>
<feature type="transmembrane region" description="Helical" evidence="9">
    <location>
        <begin position="6"/>
        <end position="24"/>
    </location>
</feature>
<keyword evidence="7" id="KW-0479">Metal-binding</keyword>
<dbReference type="EMBL" id="LR584267">
    <property type="protein sequence ID" value="VHO00278.1"/>
    <property type="molecule type" value="Genomic_DNA"/>
</dbReference>
<comment type="subcellular location">
    <subcellularLocation>
        <location evidence="1">Cell membrane</location>
        <topology evidence="1">Multi-pass membrane protein</topology>
    </subcellularLocation>
</comment>
<dbReference type="GO" id="GO:0046872">
    <property type="term" value="F:metal ion binding"/>
    <property type="evidence" value="ECO:0007669"/>
    <property type="project" value="UniProtKB-KW"/>
</dbReference>
<keyword evidence="4 9" id="KW-0812">Transmembrane</keyword>
<accession>A0A0M4MKV9</accession>
<keyword evidence="3 11" id="KW-0808">Transferase</keyword>
<reference evidence="11 13" key="3">
    <citation type="submission" date="2019-04" db="EMBL/GenBank/DDBJ databases">
        <authorList>
            <person name="Seth-Smith MB H."/>
            <person name="Seth-Smith H."/>
        </authorList>
    </citation>
    <scope>NUCLEOTIDE SEQUENCE [LARGE SCALE GENOMIC DNA]</scope>
    <source>
        <strain evidence="11">USB-603019</strain>
    </source>
</reference>
<sequence>MLGPLIALVLSLIAPILLLPFLGGQGLVDMPGNRRAHSIPTVRGGGIGISLAILFGIMVHVIDLIVEGWEQIPPLFMLVGIVVAWFTAVGIFDDIYGLNTTAGVVLLALGGVAMSGTTIYLMVTGPIEYSMASMVTTAILIVPFTVWVTNAANFMDGINGITSLYVIICGVWTLYLCRDCTDKTLQILTLIFIAGFLGFLPWNLPRARIFPGESGAYVAGAATLVMCVVLMVRGVSIPATIAPLAVYWTDVLFTFIYRMFYRLNPMLIHREHNYQKLQRYFGSHRKTVGIVGLVQLVSVGIAYACGGADAPLWAIVPVMVPACIFSAWPIPDPPANHTAPDPSGEADAEQGVVEAGHSPGTSVSG</sequence>
<feature type="transmembrane region" description="Helical" evidence="9">
    <location>
        <begin position="187"/>
        <end position="204"/>
    </location>
</feature>
<dbReference type="KEGG" id="cbq:AL705_03180"/>
<evidence type="ECO:0000256" key="2">
    <source>
        <dbReference type="ARBA" id="ARBA00022475"/>
    </source>
</evidence>
<dbReference type="STRING" id="1528099.AL705_03180"/>
<feature type="transmembrane region" description="Helical" evidence="9">
    <location>
        <begin position="216"/>
        <end position="235"/>
    </location>
</feature>
<feature type="transmembrane region" description="Helical" evidence="9">
    <location>
        <begin position="157"/>
        <end position="175"/>
    </location>
</feature>
<dbReference type="GO" id="GO:0044038">
    <property type="term" value="P:cell wall macromolecule biosynthetic process"/>
    <property type="evidence" value="ECO:0007669"/>
    <property type="project" value="TreeGrafter"/>
</dbReference>
<proteinExistence type="predicted"/>
<evidence type="ECO:0000256" key="1">
    <source>
        <dbReference type="ARBA" id="ARBA00004651"/>
    </source>
</evidence>
<reference evidence="10 12" key="1">
    <citation type="journal article" date="2015" name="Genome Announc.">
        <title>Complete Genome Sequences for Two Strains of a Novel Fastidious, Partially Acid-Fast, Gram-Positive Corynebacterineae Bacterium, Derived from Human Clinical Samples.</title>
        <authorList>
            <person name="Nicholson A.C."/>
            <person name="Bell M."/>
            <person name="Humrighouse B.W."/>
            <person name="McQuiston J.R."/>
        </authorList>
    </citation>
    <scope>NUCLEOTIDE SEQUENCE [LARGE SCALE GENOMIC DNA]</scope>
    <source>
        <strain evidence="10 12">X1698</strain>
    </source>
</reference>
<dbReference type="InterPro" id="IPR000715">
    <property type="entry name" value="Glycosyl_transferase_4"/>
</dbReference>
<dbReference type="GO" id="GO:0016780">
    <property type="term" value="F:phosphotransferase activity, for other substituted phosphate groups"/>
    <property type="evidence" value="ECO:0007669"/>
    <property type="project" value="InterPro"/>
</dbReference>
<evidence type="ECO:0000256" key="6">
    <source>
        <dbReference type="ARBA" id="ARBA00023136"/>
    </source>
</evidence>
<keyword evidence="7" id="KW-0460">Magnesium</keyword>
<dbReference type="AlphaFoldDB" id="A0A0M4MKV9"/>
<feature type="transmembrane region" description="Helical" evidence="9">
    <location>
        <begin position="72"/>
        <end position="92"/>
    </location>
</feature>
<feature type="transmembrane region" description="Helical" evidence="9">
    <location>
        <begin position="287"/>
        <end position="304"/>
    </location>
</feature>
<reference evidence="10" key="2">
    <citation type="journal article" date="2016" name="Int. J. Syst. Evol. Microbiol.">
        <title>Lawsonella clevelandensis gen. nov., sp. nov., a new member of the suborder Corynebacterineae isolated from human abscesses.</title>
        <authorList>
            <person name="Bell M.E."/>
            <person name="Bernard K.A."/>
            <person name="Harrington S.M."/>
            <person name="Patel N.B."/>
            <person name="Tucker T.A."/>
            <person name="Metcalfe M.G."/>
            <person name="McQuiston J.R."/>
        </authorList>
    </citation>
    <scope>NUCLEOTIDE SEQUENCE</scope>
    <source>
        <strain evidence="10">X1698</strain>
    </source>
</reference>
<evidence type="ECO:0000256" key="3">
    <source>
        <dbReference type="ARBA" id="ARBA00022679"/>
    </source>
</evidence>
<dbReference type="OrthoDB" id="9783652at2"/>
<feature type="binding site" evidence="7">
    <location>
        <position position="153"/>
    </location>
    <ligand>
        <name>Mg(2+)</name>
        <dbReference type="ChEBI" id="CHEBI:18420"/>
    </ligand>
</feature>
<dbReference type="PANTHER" id="PTHR22926">
    <property type="entry name" value="PHOSPHO-N-ACETYLMURAMOYL-PENTAPEPTIDE-TRANSFERASE"/>
    <property type="match status" value="1"/>
</dbReference>
<dbReference type="RefSeq" id="WP_053961777.1">
    <property type="nucleotide sequence ID" value="NZ_CAJPTR010000003.1"/>
</dbReference>
<evidence type="ECO:0000256" key="4">
    <source>
        <dbReference type="ARBA" id="ARBA00022692"/>
    </source>
</evidence>
<gene>
    <name evidence="11" type="primary">tagO</name>
    <name evidence="10" type="ORF">AL705_03180</name>
    <name evidence="11" type="ORF">LC603019_00623</name>
</gene>